<evidence type="ECO:0000256" key="4">
    <source>
        <dbReference type="ARBA" id="ARBA00022989"/>
    </source>
</evidence>
<feature type="transmembrane region" description="Helical" evidence="6">
    <location>
        <begin position="50"/>
        <end position="77"/>
    </location>
</feature>
<evidence type="ECO:0000256" key="3">
    <source>
        <dbReference type="ARBA" id="ARBA00022692"/>
    </source>
</evidence>
<evidence type="ECO:0000256" key="1">
    <source>
        <dbReference type="ARBA" id="ARBA00004651"/>
    </source>
</evidence>
<dbReference type="KEGG" id="care:LT85_4037"/>
<proteinExistence type="predicted"/>
<comment type="subcellular location">
    <subcellularLocation>
        <location evidence="1">Cell membrane</location>
        <topology evidence="1">Multi-pass membrane protein</topology>
    </subcellularLocation>
</comment>
<dbReference type="Pfam" id="PF03739">
    <property type="entry name" value="LptF_LptG"/>
    <property type="match status" value="1"/>
</dbReference>
<evidence type="ECO:0000256" key="6">
    <source>
        <dbReference type="SAM" id="Phobius"/>
    </source>
</evidence>
<feature type="transmembrane region" description="Helical" evidence="6">
    <location>
        <begin position="320"/>
        <end position="341"/>
    </location>
</feature>
<feature type="transmembrane region" description="Helical" evidence="6">
    <location>
        <begin position="12"/>
        <end position="30"/>
    </location>
</feature>
<dbReference type="AlphaFoldDB" id="A0A0A1FHN2"/>
<dbReference type="PANTHER" id="PTHR33529">
    <property type="entry name" value="SLR0882 PROTEIN-RELATED"/>
    <property type="match status" value="1"/>
</dbReference>
<dbReference type="InterPro" id="IPR005495">
    <property type="entry name" value="LptG/LptF_permease"/>
</dbReference>
<name>A0A0A1FHN2_9BURK</name>
<dbReference type="GO" id="GO:0015920">
    <property type="term" value="P:lipopolysaccharide transport"/>
    <property type="evidence" value="ECO:0007669"/>
    <property type="project" value="TreeGrafter"/>
</dbReference>
<keyword evidence="2" id="KW-1003">Cell membrane</keyword>
<dbReference type="GO" id="GO:0055085">
    <property type="term" value="P:transmembrane transport"/>
    <property type="evidence" value="ECO:0007669"/>
    <property type="project" value="InterPro"/>
</dbReference>
<evidence type="ECO:0000256" key="2">
    <source>
        <dbReference type="ARBA" id="ARBA00022475"/>
    </source>
</evidence>
<feature type="transmembrane region" description="Helical" evidence="6">
    <location>
        <begin position="353"/>
        <end position="372"/>
    </location>
</feature>
<organism evidence="7 8">
    <name type="scientific">Collimonas arenae</name>
    <dbReference type="NCBI Taxonomy" id="279058"/>
    <lineage>
        <taxon>Bacteria</taxon>
        <taxon>Pseudomonadati</taxon>
        <taxon>Pseudomonadota</taxon>
        <taxon>Betaproteobacteria</taxon>
        <taxon>Burkholderiales</taxon>
        <taxon>Oxalobacteraceae</taxon>
        <taxon>Collimonas</taxon>
    </lineage>
</organism>
<dbReference type="InterPro" id="IPR030923">
    <property type="entry name" value="LptG"/>
</dbReference>
<keyword evidence="8" id="KW-1185">Reference proteome</keyword>
<dbReference type="EMBL" id="CP009962">
    <property type="protein sequence ID" value="AIY43195.1"/>
    <property type="molecule type" value="Genomic_DNA"/>
</dbReference>
<dbReference type="STRING" id="279058.LT85_4037"/>
<dbReference type="GO" id="GO:0043190">
    <property type="term" value="C:ATP-binding cassette (ABC) transporter complex"/>
    <property type="evidence" value="ECO:0007669"/>
    <property type="project" value="InterPro"/>
</dbReference>
<dbReference type="PANTHER" id="PTHR33529:SF2">
    <property type="entry name" value="LIPOPOLYSACCHARIDE EXPORT SYSTEM PERMEASE PROTEIN LPTG"/>
    <property type="match status" value="1"/>
</dbReference>
<reference evidence="8" key="1">
    <citation type="journal article" date="2014" name="Soil Biol. Biochem.">
        <title>Structure and function of bacterial communities in ageing soils: Insights from the Mendocino ecological staircase.</title>
        <authorList>
            <person name="Uroz S."/>
            <person name="Tech J.J."/>
            <person name="Sawaya N.A."/>
            <person name="Frey-Klett P."/>
            <person name="Leveau J.H.J."/>
        </authorList>
    </citation>
    <scope>NUCLEOTIDE SEQUENCE [LARGE SCALE GENOMIC DNA]</scope>
    <source>
        <strain evidence="8">Cal35</strain>
    </source>
</reference>
<gene>
    <name evidence="7" type="ORF">LT85_4037</name>
</gene>
<keyword evidence="5 6" id="KW-0472">Membrane</keyword>
<accession>A0A0A1FHN2</accession>
<feature type="transmembrane region" description="Helical" evidence="6">
    <location>
        <begin position="98"/>
        <end position="118"/>
    </location>
</feature>
<keyword evidence="4 6" id="KW-1133">Transmembrane helix</keyword>
<evidence type="ECO:0000313" key="7">
    <source>
        <dbReference type="EMBL" id="AIY43195.1"/>
    </source>
</evidence>
<feature type="transmembrane region" description="Helical" evidence="6">
    <location>
        <begin position="294"/>
        <end position="313"/>
    </location>
</feature>
<sequence>MKVLQRYFTSEIVRSVLFTLAAFLALFAFFDLTTELKSVGHAGYKLQHAFLFVMLGLPSYAYELMPIAALIGTIYTLSQMAARSEFTIMRVSSMSTMMTAKILIKIGLLFVVATVLIGEFVAPKSAEFAEKIKLQAKGSSISQRFKTGLWSKDVIRADGASGDIIGSRFININEIRPDGQLVGVKLYEFDRNLHMTGLIQASHADYQGSHVWRLDDVVQTDFVNGNSTEDITTAIATKKFPSKDLVSEITPEILSVLFADPDHMSAYNLWAYSKHLAENNQHSERYDIAFWKKLVYPLSVFVMMAMALPFAYLHFRTGGVSLKIFTGIMIGVSFQLVNTLFSHLGLLNTWPPFFTAALPSTLFLLIAIGALWKIERQ</sequence>
<keyword evidence="3 6" id="KW-0812">Transmembrane</keyword>
<dbReference type="NCBIfam" id="TIGR04408">
    <property type="entry name" value="LptG_lptG"/>
    <property type="match status" value="1"/>
</dbReference>
<protein>
    <submittedName>
        <fullName evidence="7">Putative Permease</fullName>
    </submittedName>
</protein>
<evidence type="ECO:0000256" key="5">
    <source>
        <dbReference type="ARBA" id="ARBA00023136"/>
    </source>
</evidence>
<dbReference type="OrthoDB" id="9776227at2"/>
<dbReference type="RefSeq" id="WP_038492446.1">
    <property type="nucleotide sequence ID" value="NZ_CP009962.1"/>
</dbReference>
<dbReference type="HOGENOM" id="CLU_028799_1_1_4"/>
<dbReference type="Proteomes" id="UP000030302">
    <property type="component" value="Chromosome"/>
</dbReference>
<evidence type="ECO:0000313" key="8">
    <source>
        <dbReference type="Proteomes" id="UP000030302"/>
    </source>
</evidence>